<evidence type="ECO:0000313" key="2">
    <source>
        <dbReference type="EMBL" id="CAI9622501.1"/>
    </source>
</evidence>
<reference evidence="2" key="1">
    <citation type="submission" date="2023-05" db="EMBL/GenBank/DDBJ databases">
        <authorList>
            <person name="Stuckert A."/>
        </authorList>
    </citation>
    <scope>NUCLEOTIDE SEQUENCE</scope>
</reference>
<keyword evidence="3" id="KW-1185">Reference proteome</keyword>
<evidence type="ECO:0000313" key="3">
    <source>
        <dbReference type="Proteomes" id="UP001162483"/>
    </source>
</evidence>
<feature type="compositionally biased region" description="Basic and acidic residues" evidence="1">
    <location>
        <begin position="38"/>
        <end position="60"/>
    </location>
</feature>
<name>A0ABN9HRA8_9NEOB</name>
<organism evidence="2 3">
    <name type="scientific">Staurois parvus</name>
    <dbReference type="NCBI Taxonomy" id="386267"/>
    <lineage>
        <taxon>Eukaryota</taxon>
        <taxon>Metazoa</taxon>
        <taxon>Chordata</taxon>
        <taxon>Craniata</taxon>
        <taxon>Vertebrata</taxon>
        <taxon>Euteleostomi</taxon>
        <taxon>Amphibia</taxon>
        <taxon>Batrachia</taxon>
        <taxon>Anura</taxon>
        <taxon>Neobatrachia</taxon>
        <taxon>Ranoidea</taxon>
        <taxon>Ranidae</taxon>
        <taxon>Staurois</taxon>
    </lineage>
</organism>
<proteinExistence type="predicted"/>
<accession>A0ABN9HRA8</accession>
<comment type="caution">
    <text evidence="2">The sequence shown here is derived from an EMBL/GenBank/DDBJ whole genome shotgun (WGS) entry which is preliminary data.</text>
</comment>
<evidence type="ECO:0000256" key="1">
    <source>
        <dbReference type="SAM" id="MobiDB-lite"/>
    </source>
</evidence>
<dbReference type="Proteomes" id="UP001162483">
    <property type="component" value="Unassembled WGS sequence"/>
</dbReference>
<protein>
    <submittedName>
        <fullName evidence="2">Uncharacterized protein</fullName>
    </submittedName>
</protein>
<feature type="non-terminal residue" evidence="2">
    <location>
        <position position="1"/>
    </location>
</feature>
<gene>
    <name evidence="2" type="ORF">SPARVUS_LOCUS16301160</name>
</gene>
<feature type="region of interest" description="Disordered" evidence="1">
    <location>
        <begin position="24"/>
        <end position="60"/>
    </location>
</feature>
<dbReference type="EMBL" id="CATNWA010021393">
    <property type="protein sequence ID" value="CAI9622501.1"/>
    <property type="molecule type" value="Genomic_DNA"/>
</dbReference>
<sequence>ACTSICKLRLLTSDWAPELRKGTQAANHLRGGGAWRGGAERQREDRVRERPEQVKKTADW</sequence>